<gene>
    <name evidence="12" type="ORF">DGI_0578</name>
</gene>
<dbReference type="GO" id="GO:0000155">
    <property type="term" value="F:phosphorelay sensor kinase activity"/>
    <property type="evidence" value="ECO:0007669"/>
    <property type="project" value="InterPro"/>
</dbReference>
<evidence type="ECO:0000256" key="2">
    <source>
        <dbReference type="ARBA" id="ARBA00004651"/>
    </source>
</evidence>
<evidence type="ECO:0000256" key="3">
    <source>
        <dbReference type="ARBA" id="ARBA00012438"/>
    </source>
</evidence>
<organism evidence="12 13">
    <name type="scientific">Megalodesulfovibrio gigas (strain ATCC 19364 / DSM 1382 / NCIMB 9332 / VKM B-1759)</name>
    <name type="common">Desulfovibrio gigas</name>
    <dbReference type="NCBI Taxonomy" id="1121448"/>
    <lineage>
        <taxon>Bacteria</taxon>
        <taxon>Pseudomonadati</taxon>
        <taxon>Thermodesulfobacteriota</taxon>
        <taxon>Desulfovibrionia</taxon>
        <taxon>Desulfovibrionales</taxon>
        <taxon>Desulfovibrionaceae</taxon>
        <taxon>Megalodesulfovibrio</taxon>
    </lineage>
</organism>
<dbReference type="PATRIC" id="fig|1121448.10.peg.576"/>
<evidence type="ECO:0000313" key="13">
    <source>
        <dbReference type="Proteomes" id="UP000016587"/>
    </source>
</evidence>
<evidence type="ECO:0000313" key="12">
    <source>
        <dbReference type="EMBL" id="AGW12486.1"/>
    </source>
</evidence>
<dbReference type="Gene3D" id="1.10.287.130">
    <property type="match status" value="1"/>
</dbReference>
<dbReference type="PROSITE" id="PS50109">
    <property type="entry name" value="HIS_KIN"/>
    <property type="match status" value="1"/>
</dbReference>
<sequence>MGRLFWKFFFAFWCALVSAGLGVWLGLTLYERAAAGNSTLATGPRASFMADTLADLLSRGDVESVRRVLQTWGQLSPDLQALFIVDAQGQDLLGRPVSAVLLERARGTALPYSPTQKPEPWFSAVREAHSPNGSLHLVFAAAADRALDSGRPLPVTSHGPPPPYLPLAAGLLASLVFSALLAWHFAKPVRLLRWALGSVAAGRLETRIQPLMGDRRDEIADLGRDFDRMTETLQHHIAAQRRLLHDVSHELRSPLARLQAAIGLARQDPAKMAATLDRIEREGQRLDRLVGEILTLARLEAGPERGPGEVLDLAELLADVVADARFEAHAVGKSLQTDGLDPCPLHGHVELLHRALENILRNAVSHTAPGTTVEVRTTLGSAAPAGRQVRITVCDRGPGVPSEELEAIFSPFHRAANCQSGVAGQAGQSGQSGQFGQSGVPRGGFGLGLAIARRAVEAHRGAVRASNREGGGLCVEVRLPLD</sequence>
<dbReference type="eggNOG" id="COG2205">
    <property type="taxonomic scope" value="Bacteria"/>
</dbReference>
<dbReference type="HOGENOM" id="CLU_000445_89_27_7"/>
<comment type="catalytic activity">
    <reaction evidence="1">
        <text>ATP + protein L-histidine = ADP + protein N-phospho-L-histidine.</text>
        <dbReference type="EC" id="2.7.13.3"/>
    </reaction>
</comment>
<keyword evidence="6" id="KW-0808">Transferase</keyword>
<evidence type="ECO:0000259" key="10">
    <source>
        <dbReference type="PROSITE" id="PS50109"/>
    </source>
</evidence>
<dbReference type="Proteomes" id="UP000016587">
    <property type="component" value="Chromosome"/>
</dbReference>
<dbReference type="STRING" id="1121448.DGI_0578"/>
<evidence type="ECO:0000256" key="1">
    <source>
        <dbReference type="ARBA" id="ARBA00000085"/>
    </source>
</evidence>
<dbReference type="SMART" id="SM00387">
    <property type="entry name" value="HATPase_c"/>
    <property type="match status" value="1"/>
</dbReference>
<dbReference type="InterPro" id="IPR005467">
    <property type="entry name" value="His_kinase_dom"/>
</dbReference>
<dbReference type="Gene3D" id="6.10.340.10">
    <property type="match status" value="1"/>
</dbReference>
<feature type="domain" description="HAMP" evidence="11">
    <location>
        <begin position="183"/>
        <end position="238"/>
    </location>
</feature>
<dbReference type="SMART" id="SM00388">
    <property type="entry name" value="HisKA"/>
    <property type="match status" value="1"/>
</dbReference>
<evidence type="ECO:0000256" key="8">
    <source>
        <dbReference type="ARBA" id="ARBA00022777"/>
    </source>
</evidence>
<dbReference type="SUPFAM" id="SSF55874">
    <property type="entry name" value="ATPase domain of HSP90 chaperone/DNA topoisomerase II/histidine kinase"/>
    <property type="match status" value="1"/>
</dbReference>
<dbReference type="GO" id="GO:0005886">
    <property type="term" value="C:plasma membrane"/>
    <property type="evidence" value="ECO:0007669"/>
    <property type="project" value="UniProtKB-SubCell"/>
</dbReference>
<dbReference type="InterPro" id="IPR050980">
    <property type="entry name" value="2C_sensor_his_kinase"/>
</dbReference>
<evidence type="ECO:0000256" key="7">
    <source>
        <dbReference type="ARBA" id="ARBA00022741"/>
    </source>
</evidence>
<dbReference type="InterPro" id="IPR036097">
    <property type="entry name" value="HisK_dim/P_sf"/>
</dbReference>
<keyword evidence="4" id="KW-0472">Membrane</keyword>
<dbReference type="RefSeq" id="WP_021759139.1">
    <property type="nucleotide sequence ID" value="NC_022444.1"/>
</dbReference>
<dbReference type="InterPro" id="IPR036890">
    <property type="entry name" value="HATPase_C_sf"/>
</dbReference>
<keyword evidence="4" id="KW-1003">Cell membrane</keyword>
<dbReference type="PANTHER" id="PTHR44936">
    <property type="entry name" value="SENSOR PROTEIN CREC"/>
    <property type="match status" value="1"/>
</dbReference>
<dbReference type="SUPFAM" id="SSF47384">
    <property type="entry name" value="Homodimeric domain of signal transducing histidine kinase"/>
    <property type="match status" value="1"/>
</dbReference>
<feature type="domain" description="Histidine kinase" evidence="10">
    <location>
        <begin position="246"/>
        <end position="482"/>
    </location>
</feature>
<dbReference type="SMART" id="SM00304">
    <property type="entry name" value="HAMP"/>
    <property type="match status" value="1"/>
</dbReference>
<evidence type="ECO:0000256" key="6">
    <source>
        <dbReference type="ARBA" id="ARBA00022679"/>
    </source>
</evidence>
<dbReference type="InterPro" id="IPR003661">
    <property type="entry name" value="HisK_dim/P_dom"/>
</dbReference>
<reference evidence="13" key="2">
    <citation type="submission" date="2013-07" db="EMBL/GenBank/DDBJ databases">
        <authorList>
            <person name="Morais-Silva F.O."/>
            <person name="Rezende A.M."/>
            <person name="Pimentel C."/>
            <person name="Resende D.M."/>
            <person name="Santos C.I."/>
            <person name="Clemente C."/>
            <person name="de Oliveira L.M."/>
            <person name="da Silva S.M."/>
            <person name="Costa D.A."/>
            <person name="Varela-Raposo A."/>
            <person name="Horacio E.C.A."/>
            <person name="Matos M."/>
            <person name="Flores O."/>
            <person name="Ruiz J.C."/>
            <person name="Rodrigues-Pousada C."/>
        </authorList>
    </citation>
    <scope>NUCLEOTIDE SEQUENCE [LARGE SCALE GENOMIC DNA]</scope>
    <source>
        <strain evidence="13">ATCC 19364 / DSM 1382 / NCIMB 9332 / VKM B-1759</strain>
    </source>
</reference>
<protein>
    <recommendedName>
        <fullName evidence="3">histidine kinase</fullName>
        <ecNumber evidence="3">2.7.13.3</ecNumber>
    </recommendedName>
</protein>
<dbReference type="CDD" id="cd00082">
    <property type="entry name" value="HisKA"/>
    <property type="match status" value="1"/>
</dbReference>
<name>T2G8M1_MEGG1</name>
<dbReference type="EC" id="2.7.13.3" evidence="3"/>
<dbReference type="Pfam" id="PF00512">
    <property type="entry name" value="HisKA"/>
    <property type="match status" value="1"/>
</dbReference>
<dbReference type="InterPro" id="IPR003660">
    <property type="entry name" value="HAMP_dom"/>
</dbReference>
<evidence type="ECO:0000256" key="4">
    <source>
        <dbReference type="ARBA" id="ARBA00022475"/>
    </source>
</evidence>
<evidence type="ECO:0000256" key="5">
    <source>
        <dbReference type="ARBA" id="ARBA00022553"/>
    </source>
</evidence>
<dbReference type="GO" id="GO:0005524">
    <property type="term" value="F:ATP binding"/>
    <property type="evidence" value="ECO:0007669"/>
    <property type="project" value="UniProtKB-KW"/>
</dbReference>
<dbReference type="PROSITE" id="PS50885">
    <property type="entry name" value="HAMP"/>
    <property type="match status" value="1"/>
</dbReference>
<evidence type="ECO:0000256" key="9">
    <source>
        <dbReference type="ARBA" id="ARBA00022840"/>
    </source>
</evidence>
<dbReference type="OrthoDB" id="9815202at2"/>
<dbReference type="InterPro" id="IPR003594">
    <property type="entry name" value="HATPase_dom"/>
</dbReference>
<comment type="subcellular location">
    <subcellularLocation>
        <location evidence="2">Cell membrane</location>
        <topology evidence="2">Multi-pass membrane protein</topology>
    </subcellularLocation>
</comment>
<dbReference type="AlphaFoldDB" id="T2G8M1"/>
<dbReference type="Gene3D" id="3.30.565.10">
    <property type="entry name" value="Histidine kinase-like ATPase, C-terminal domain"/>
    <property type="match status" value="1"/>
</dbReference>
<keyword evidence="13" id="KW-1185">Reference proteome</keyword>
<dbReference type="KEGG" id="dgg:DGI_0578"/>
<dbReference type="InterPro" id="IPR004358">
    <property type="entry name" value="Sig_transdc_His_kin-like_C"/>
</dbReference>
<accession>T2G8M1</accession>
<keyword evidence="5" id="KW-0597">Phosphoprotein</keyword>
<keyword evidence="9" id="KW-0067">ATP-binding</keyword>
<dbReference type="SUPFAM" id="SSF158472">
    <property type="entry name" value="HAMP domain-like"/>
    <property type="match status" value="1"/>
</dbReference>
<keyword evidence="7" id="KW-0547">Nucleotide-binding</keyword>
<dbReference type="PRINTS" id="PR00344">
    <property type="entry name" value="BCTRLSENSOR"/>
</dbReference>
<dbReference type="PANTHER" id="PTHR44936:SF10">
    <property type="entry name" value="SENSOR PROTEIN RSTB"/>
    <property type="match status" value="1"/>
</dbReference>
<proteinExistence type="predicted"/>
<dbReference type="CDD" id="cd06225">
    <property type="entry name" value="HAMP"/>
    <property type="match status" value="1"/>
</dbReference>
<dbReference type="EMBL" id="CP006585">
    <property type="protein sequence ID" value="AGW12486.1"/>
    <property type="molecule type" value="Genomic_DNA"/>
</dbReference>
<dbReference type="Pfam" id="PF02518">
    <property type="entry name" value="HATPase_c"/>
    <property type="match status" value="1"/>
</dbReference>
<keyword evidence="8 12" id="KW-0418">Kinase</keyword>
<evidence type="ECO:0000259" key="11">
    <source>
        <dbReference type="PROSITE" id="PS50885"/>
    </source>
</evidence>
<reference evidence="12 13" key="1">
    <citation type="journal article" date="2013" name="J. Bacteriol.">
        <title>Roles of HynAB and Ech, the only two hydrogenases found in the model sulfate reducer Desulfovibrio gigas.</title>
        <authorList>
            <person name="Morais-Silva F.O."/>
            <person name="Santos C.I."/>
            <person name="Rodrigues R."/>
            <person name="Pereira I.A."/>
            <person name="Rodrigues-Pousada C."/>
        </authorList>
    </citation>
    <scope>NUCLEOTIDE SEQUENCE [LARGE SCALE GENOMIC DNA]</scope>
    <source>
        <strain evidence="13">ATCC 19364 / DSM 1382 / NCIMB 9332 / VKM B-1759</strain>
    </source>
</reference>
<dbReference type="Pfam" id="PF00672">
    <property type="entry name" value="HAMP"/>
    <property type="match status" value="1"/>
</dbReference>